<feature type="domain" description="Sigma-54 factor interaction" evidence="6">
    <location>
        <begin position="190"/>
        <end position="418"/>
    </location>
</feature>
<dbReference type="InterPro" id="IPR025662">
    <property type="entry name" value="Sigma_54_int_dom_ATP-bd_1"/>
</dbReference>
<keyword evidence="5" id="KW-0804">Transcription</keyword>
<dbReference type="GO" id="GO:0005524">
    <property type="term" value="F:ATP binding"/>
    <property type="evidence" value="ECO:0007669"/>
    <property type="project" value="UniProtKB-KW"/>
</dbReference>
<dbReference type="InterPro" id="IPR002197">
    <property type="entry name" value="HTH_Fis"/>
</dbReference>
<dbReference type="PROSITE" id="PS00688">
    <property type="entry name" value="SIGMA54_INTERACT_3"/>
    <property type="match status" value="1"/>
</dbReference>
<dbReference type="Gene3D" id="3.30.450.40">
    <property type="match status" value="1"/>
</dbReference>
<dbReference type="STRING" id="667014.Thein_1140"/>
<dbReference type="Pfam" id="PF00158">
    <property type="entry name" value="Sigma54_activat"/>
    <property type="match status" value="1"/>
</dbReference>
<dbReference type="eggNOG" id="COG3604">
    <property type="taxonomic scope" value="Bacteria"/>
</dbReference>
<evidence type="ECO:0000256" key="4">
    <source>
        <dbReference type="ARBA" id="ARBA00023125"/>
    </source>
</evidence>
<keyword evidence="2" id="KW-0067">ATP-binding</keyword>
<dbReference type="SUPFAM" id="SSF55781">
    <property type="entry name" value="GAF domain-like"/>
    <property type="match status" value="1"/>
</dbReference>
<protein>
    <submittedName>
        <fullName evidence="7">Transcriptional regulator, NifA subfamily, Fis Family</fullName>
    </submittedName>
</protein>
<dbReference type="GO" id="GO:0043565">
    <property type="term" value="F:sequence-specific DNA binding"/>
    <property type="evidence" value="ECO:0007669"/>
    <property type="project" value="InterPro"/>
</dbReference>
<accession>F8A817</accession>
<reference evidence="8" key="1">
    <citation type="submission" date="2011-04" db="EMBL/GenBank/DDBJ databases">
        <title>The complete genome of Thermodesulfatator indicus DSM 15286.</title>
        <authorList>
            <person name="Lucas S."/>
            <person name="Copeland A."/>
            <person name="Lapidus A."/>
            <person name="Bruce D."/>
            <person name="Goodwin L."/>
            <person name="Pitluck S."/>
            <person name="Peters L."/>
            <person name="Kyrpides N."/>
            <person name="Mavromatis K."/>
            <person name="Pagani I."/>
            <person name="Ivanova N."/>
            <person name="Saunders L."/>
            <person name="Detter J.C."/>
            <person name="Tapia R."/>
            <person name="Han C."/>
            <person name="Land M."/>
            <person name="Hauser L."/>
            <person name="Markowitz V."/>
            <person name="Cheng J.-F."/>
            <person name="Hugenholtz P."/>
            <person name="Woyke T."/>
            <person name="Wu D."/>
            <person name="Spring S."/>
            <person name="Schroeder M."/>
            <person name="Brambilla E."/>
            <person name="Klenk H.-P."/>
            <person name="Eisen J.A."/>
        </authorList>
    </citation>
    <scope>NUCLEOTIDE SEQUENCE [LARGE SCALE GENOMIC DNA]</scope>
    <source>
        <strain evidence="8">DSM 15286 / JCM 11887 / CIR29812</strain>
    </source>
</reference>
<keyword evidence="4" id="KW-0238">DNA-binding</keyword>
<dbReference type="Pfam" id="PF02954">
    <property type="entry name" value="HTH_8"/>
    <property type="match status" value="1"/>
</dbReference>
<dbReference type="PANTHER" id="PTHR32071">
    <property type="entry name" value="TRANSCRIPTIONAL REGULATORY PROTEIN"/>
    <property type="match status" value="1"/>
</dbReference>
<dbReference type="EMBL" id="CP002683">
    <property type="protein sequence ID" value="AEH45010.1"/>
    <property type="molecule type" value="Genomic_DNA"/>
</dbReference>
<evidence type="ECO:0000256" key="2">
    <source>
        <dbReference type="ARBA" id="ARBA00022840"/>
    </source>
</evidence>
<dbReference type="RefSeq" id="WP_013907752.1">
    <property type="nucleotide sequence ID" value="NC_015681.1"/>
</dbReference>
<dbReference type="InterPro" id="IPR027417">
    <property type="entry name" value="P-loop_NTPase"/>
</dbReference>
<dbReference type="OrthoDB" id="5401077at2"/>
<dbReference type="KEGG" id="tid:Thein_1140"/>
<reference evidence="7 8" key="2">
    <citation type="journal article" date="2012" name="Stand. Genomic Sci.">
        <title>Complete genome sequence of the thermophilic sulfate-reducing ocean bacterium Thermodesulfatator indicus type strain (CIR29812(T)).</title>
        <authorList>
            <person name="Anderson I."/>
            <person name="Saunders E."/>
            <person name="Lapidus A."/>
            <person name="Nolan M."/>
            <person name="Lucas S."/>
            <person name="Tice H."/>
            <person name="Del Rio T.G."/>
            <person name="Cheng J.F."/>
            <person name="Han C."/>
            <person name="Tapia R."/>
            <person name="Goodwin L.A."/>
            <person name="Pitluck S."/>
            <person name="Liolios K."/>
            <person name="Mavromatis K."/>
            <person name="Pagani I."/>
            <person name="Ivanova N."/>
            <person name="Mikhailova N."/>
            <person name="Pati A."/>
            <person name="Chen A."/>
            <person name="Palaniappan K."/>
            <person name="Land M."/>
            <person name="Hauser L."/>
            <person name="Jeffries C.D."/>
            <person name="Chang Y.J."/>
            <person name="Brambilla E.M."/>
            <person name="Rohde M."/>
            <person name="Spring S."/>
            <person name="Goker M."/>
            <person name="Detter J.C."/>
            <person name="Woyke T."/>
            <person name="Bristow J."/>
            <person name="Eisen J.A."/>
            <person name="Markowitz V."/>
            <person name="Hugenholtz P."/>
            <person name="Kyrpides N.C."/>
            <person name="Klenk H.P."/>
        </authorList>
    </citation>
    <scope>NUCLEOTIDE SEQUENCE [LARGE SCALE GENOMIC DNA]</scope>
    <source>
        <strain evidence="8">DSM 15286 / JCM 11887 / CIR29812</strain>
    </source>
</reference>
<evidence type="ECO:0000256" key="5">
    <source>
        <dbReference type="ARBA" id="ARBA00023163"/>
    </source>
</evidence>
<dbReference type="SUPFAM" id="SSF52540">
    <property type="entry name" value="P-loop containing nucleoside triphosphate hydrolases"/>
    <property type="match status" value="1"/>
</dbReference>
<dbReference type="PRINTS" id="PR01590">
    <property type="entry name" value="HTHFIS"/>
</dbReference>
<dbReference type="Pfam" id="PF25601">
    <property type="entry name" value="AAA_lid_14"/>
    <property type="match status" value="1"/>
</dbReference>
<dbReference type="AlphaFoldDB" id="F8A817"/>
<evidence type="ECO:0000256" key="3">
    <source>
        <dbReference type="ARBA" id="ARBA00023015"/>
    </source>
</evidence>
<dbReference type="PROSITE" id="PS00676">
    <property type="entry name" value="SIGMA54_INTERACT_2"/>
    <property type="match status" value="1"/>
</dbReference>
<dbReference type="InterPro" id="IPR002078">
    <property type="entry name" value="Sigma_54_int"/>
</dbReference>
<dbReference type="InParanoid" id="F8A817"/>
<dbReference type="InterPro" id="IPR003018">
    <property type="entry name" value="GAF"/>
</dbReference>
<dbReference type="InterPro" id="IPR025944">
    <property type="entry name" value="Sigma_54_int_dom_CS"/>
</dbReference>
<dbReference type="CDD" id="cd00009">
    <property type="entry name" value="AAA"/>
    <property type="match status" value="1"/>
</dbReference>
<dbReference type="InterPro" id="IPR058031">
    <property type="entry name" value="AAA_lid_NorR"/>
</dbReference>
<dbReference type="InterPro" id="IPR009057">
    <property type="entry name" value="Homeodomain-like_sf"/>
</dbReference>
<keyword evidence="1" id="KW-0547">Nucleotide-binding</keyword>
<keyword evidence="3" id="KW-0805">Transcription regulation</keyword>
<organism evidence="7 8">
    <name type="scientific">Thermodesulfatator indicus (strain DSM 15286 / JCM 11887 / CIR29812)</name>
    <dbReference type="NCBI Taxonomy" id="667014"/>
    <lineage>
        <taxon>Bacteria</taxon>
        <taxon>Pseudomonadati</taxon>
        <taxon>Thermodesulfobacteriota</taxon>
        <taxon>Thermodesulfobacteria</taxon>
        <taxon>Thermodesulfobacteriales</taxon>
        <taxon>Thermodesulfatatoraceae</taxon>
        <taxon>Thermodesulfatator</taxon>
    </lineage>
</organism>
<dbReference type="SMART" id="SM00065">
    <property type="entry name" value="GAF"/>
    <property type="match status" value="1"/>
</dbReference>
<name>F8A817_THEID</name>
<dbReference type="PROSITE" id="PS00675">
    <property type="entry name" value="SIGMA54_INTERACT_1"/>
    <property type="match status" value="1"/>
</dbReference>
<dbReference type="Proteomes" id="UP000006793">
    <property type="component" value="Chromosome"/>
</dbReference>
<dbReference type="InterPro" id="IPR003593">
    <property type="entry name" value="AAA+_ATPase"/>
</dbReference>
<dbReference type="FunFam" id="3.40.50.300:FF:000006">
    <property type="entry name" value="DNA-binding transcriptional regulator NtrC"/>
    <property type="match status" value="1"/>
</dbReference>
<evidence type="ECO:0000256" key="1">
    <source>
        <dbReference type="ARBA" id="ARBA00022741"/>
    </source>
</evidence>
<evidence type="ECO:0000313" key="7">
    <source>
        <dbReference type="EMBL" id="AEH45010.1"/>
    </source>
</evidence>
<dbReference type="SMART" id="SM00382">
    <property type="entry name" value="AAA"/>
    <property type="match status" value="1"/>
</dbReference>
<dbReference type="InterPro" id="IPR025943">
    <property type="entry name" value="Sigma_54_int_dom_ATP-bd_2"/>
</dbReference>
<dbReference type="PROSITE" id="PS50045">
    <property type="entry name" value="SIGMA54_INTERACT_4"/>
    <property type="match status" value="1"/>
</dbReference>
<dbReference type="Gene3D" id="1.10.8.60">
    <property type="match status" value="1"/>
</dbReference>
<dbReference type="InterPro" id="IPR029016">
    <property type="entry name" value="GAF-like_dom_sf"/>
</dbReference>
<dbReference type="PANTHER" id="PTHR32071:SF57">
    <property type="entry name" value="C4-DICARBOXYLATE TRANSPORT TRANSCRIPTIONAL REGULATORY PROTEIN DCTD"/>
    <property type="match status" value="1"/>
</dbReference>
<dbReference type="HOGENOM" id="CLU_000445_95_2_0"/>
<dbReference type="SUPFAM" id="SSF46689">
    <property type="entry name" value="Homeodomain-like"/>
    <property type="match status" value="1"/>
</dbReference>
<dbReference type="PaxDb" id="667014-Thein_1140"/>
<evidence type="ECO:0000313" key="8">
    <source>
        <dbReference type="Proteomes" id="UP000006793"/>
    </source>
</evidence>
<gene>
    <name evidence="7" type="ordered locus">Thein_1140</name>
</gene>
<sequence>MQKNLLKIRKREIEALRGLNRSFSIEKPIFVYIYTALNILKEYMLYEDVALWLKESKHLKLIYASGDNIEKFESLQIKLGEGLIGRIAQLGYPETIVNLEEIKEFKNLLRRQNLKDLMFFIVPLINENKDTIGVLTASHKKNDEMPTGWHIDFLEVAASILGHHIELYESFRKEKDKLKNTIKNMEDIIYSGSFAFAKSICPKLEKIANTDINILLTGESGTGKSSLAKHIHDISYRKNKPFVVINCAAIPKDLLESELFGYEKGAFTGATSTKKGKLELASGGTVFLDEIGDLPLELQPKLLQAIQEKRIERIGGVRSISIDVRFISATNQDLISMVQKKLFREDLFYRISGIEIRLPPLRERKSEFEGILKSIMLKLSDRYNKQIYISKKAFSLLKKYNWPGNIRELENVLELAFVLDDDNILDIDDLPFKLIKQSKELSSYLEKYIKNYIQELNELFYENKKISSELIDYIYSLNSLQSFEDLKLFLKRCYTLDQDGILNLSDIDTKVYQPIYQKTSETNQEKKSTKKQVPSKKLSTKIEEIEKEEIIKALKKHRWILTRAAKELGYTRRQLEYRIKKYNINP</sequence>
<dbReference type="Pfam" id="PF01590">
    <property type="entry name" value="GAF"/>
    <property type="match status" value="1"/>
</dbReference>
<dbReference type="Gene3D" id="1.10.10.60">
    <property type="entry name" value="Homeodomain-like"/>
    <property type="match status" value="1"/>
</dbReference>
<dbReference type="Gene3D" id="3.40.50.300">
    <property type="entry name" value="P-loop containing nucleotide triphosphate hydrolases"/>
    <property type="match status" value="1"/>
</dbReference>
<evidence type="ECO:0000259" key="6">
    <source>
        <dbReference type="PROSITE" id="PS50045"/>
    </source>
</evidence>
<proteinExistence type="predicted"/>
<keyword evidence="8" id="KW-1185">Reference proteome</keyword>
<dbReference type="GO" id="GO:0006355">
    <property type="term" value="P:regulation of DNA-templated transcription"/>
    <property type="evidence" value="ECO:0007669"/>
    <property type="project" value="InterPro"/>
</dbReference>